<sequence length="283" mass="32372">MSKVVDPHIHLFNLDAGNYDWLNPEQAPEWPDKDKIRRSYLEQDLLLGEVAELAGFVHIEAGFDNANPEREIAWLEDHCTKPFRSIAYADLTSSEAESQLQRLAEHPSVVGVRFILDEQAEAVLANPQFKENLAKLESMGLIFEAQLPLADTNAVNLLSDLMTTLPDLKVVVNHTGSPVFLTEEWMNSITQLAHHPECYIKCSGWEMFKRDWEVSAVKPLISFAIRQFGLTRVMLASNFPVSELSLSYADFWKRNLKEMKWKGFEKDMLCYDNAVRIYQIPVV</sequence>
<dbReference type="RefSeq" id="WP_007022242.1">
    <property type="nucleotide sequence ID" value="NZ_CH724127.1"/>
</dbReference>
<gene>
    <name evidence="3" type="ORF">MED92_00914</name>
</gene>
<accession>A0A7U8C5R5</accession>
<dbReference type="Gene3D" id="3.20.20.140">
    <property type="entry name" value="Metal-dependent hydrolases"/>
    <property type="match status" value="1"/>
</dbReference>
<dbReference type="InterPro" id="IPR006680">
    <property type="entry name" value="Amidohydro-rel"/>
</dbReference>
<dbReference type="SUPFAM" id="SSF51556">
    <property type="entry name" value="Metallo-dependent hydrolases"/>
    <property type="match status" value="1"/>
</dbReference>
<feature type="domain" description="Amidohydrolase-related" evidence="2">
    <location>
        <begin position="5"/>
        <end position="279"/>
    </location>
</feature>
<dbReference type="AlphaFoldDB" id="A0A7U8C5R5"/>
<evidence type="ECO:0000313" key="4">
    <source>
        <dbReference type="Proteomes" id="UP000002171"/>
    </source>
</evidence>
<dbReference type="InterPro" id="IPR032466">
    <property type="entry name" value="Metal_Hydrolase"/>
</dbReference>
<dbReference type="Pfam" id="PF04909">
    <property type="entry name" value="Amidohydro_2"/>
    <property type="match status" value="1"/>
</dbReference>
<evidence type="ECO:0000256" key="1">
    <source>
        <dbReference type="ARBA" id="ARBA00038310"/>
    </source>
</evidence>
<comment type="similarity">
    <text evidence="1">Belongs to the metallo-dependent hydrolases superfamily.</text>
</comment>
<protein>
    <recommendedName>
        <fullName evidence="2">Amidohydrolase-related domain-containing protein</fullName>
    </recommendedName>
</protein>
<dbReference type="PANTHER" id="PTHR43569:SF2">
    <property type="entry name" value="AMIDOHYDROLASE-RELATED DOMAIN-CONTAINING PROTEIN"/>
    <property type="match status" value="1"/>
</dbReference>
<dbReference type="EMBL" id="AAOW01000018">
    <property type="protein sequence ID" value="EAR60381.1"/>
    <property type="molecule type" value="Genomic_DNA"/>
</dbReference>
<dbReference type="OrthoDB" id="9787654at2"/>
<evidence type="ECO:0000259" key="2">
    <source>
        <dbReference type="Pfam" id="PF04909"/>
    </source>
</evidence>
<dbReference type="GO" id="GO:0016787">
    <property type="term" value="F:hydrolase activity"/>
    <property type="evidence" value="ECO:0007669"/>
    <property type="project" value="InterPro"/>
</dbReference>
<dbReference type="PANTHER" id="PTHR43569">
    <property type="entry name" value="AMIDOHYDROLASE"/>
    <property type="match status" value="1"/>
</dbReference>
<reference evidence="3 4" key="1">
    <citation type="submission" date="2006-02" db="EMBL/GenBank/DDBJ databases">
        <authorList>
            <person name="Pinhassi J."/>
            <person name="Pedros-Alio C."/>
            <person name="Ferriera S."/>
            <person name="Johnson J."/>
            <person name="Kravitz S."/>
            <person name="Halpern A."/>
            <person name="Remington K."/>
            <person name="Beeson K."/>
            <person name="Tran B."/>
            <person name="Rogers Y.-H."/>
            <person name="Friedman R."/>
            <person name="Venter J.C."/>
        </authorList>
    </citation>
    <scope>NUCLEOTIDE SEQUENCE [LARGE SCALE GENOMIC DNA]</scope>
    <source>
        <strain evidence="3 4">MED92</strain>
    </source>
</reference>
<dbReference type="Proteomes" id="UP000002171">
    <property type="component" value="Unassembled WGS sequence"/>
</dbReference>
<proteinExistence type="inferred from homology"/>
<organism evidence="3 4">
    <name type="scientific">Neptuniibacter caesariensis</name>
    <dbReference type="NCBI Taxonomy" id="207954"/>
    <lineage>
        <taxon>Bacteria</taxon>
        <taxon>Pseudomonadati</taxon>
        <taxon>Pseudomonadota</taxon>
        <taxon>Gammaproteobacteria</taxon>
        <taxon>Oceanospirillales</taxon>
        <taxon>Oceanospirillaceae</taxon>
        <taxon>Neptuniibacter</taxon>
    </lineage>
</organism>
<comment type="caution">
    <text evidence="3">The sequence shown here is derived from an EMBL/GenBank/DDBJ whole genome shotgun (WGS) entry which is preliminary data.</text>
</comment>
<name>A0A7U8C5R5_NEPCE</name>
<keyword evidence="4" id="KW-1185">Reference proteome</keyword>
<evidence type="ECO:0000313" key="3">
    <source>
        <dbReference type="EMBL" id="EAR60381.1"/>
    </source>
</evidence>
<dbReference type="InterPro" id="IPR052350">
    <property type="entry name" value="Metallo-dep_Lactonases"/>
</dbReference>